<feature type="transmembrane region" description="Helical" evidence="1">
    <location>
        <begin position="41"/>
        <end position="58"/>
    </location>
</feature>
<keyword evidence="1" id="KW-0472">Membrane</keyword>
<comment type="caution">
    <text evidence="2">The sequence shown here is derived from an EMBL/GenBank/DDBJ whole genome shotgun (WGS) entry which is preliminary data.</text>
</comment>
<dbReference type="AlphaFoldDB" id="A0A6B0SCQ3"/>
<sequence length="95" mass="9740">MSLLGVLVYVQAGFMFAALPLSLLAAYGFRGTPWGRVLSPLPVMEVAFSIGLGIGILGGSGDWLLVQAGAYGVGVVAVSLLSFRLARLATGGVRT</sequence>
<dbReference type="OrthoDB" id="252160at2157"/>
<accession>A0A6B0SCQ3</accession>
<dbReference type="EMBL" id="WUUU01000007">
    <property type="protein sequence ID" value="MXR19525.1"/>
    <property type="molecule type" value="Genomic_DNA"/>
</dbReference>
<gene>
    <name evidence="2" type="ORF">GRX66_02480</name>
</gene>
<keyword evidence="1" id="KW-1133">Transmembrane helix</keyword>
<reference evidence="2 3" key="1">
    <citation type="submission" date="2019-12" db="EMBL/GenBank/DDBJ databases">
        <title>Isolation and characterization of three novel carbon monoxide-oxidizing members of Halobacteria from salione crusts and soils.</title>
        <authorList>
            <person name="Myers M.R."/>
            <person name="King G.M."/>
        </authorList>
    </citation>
    <scope>NUCLEOTIDE SEQUENCE [LARGE SCALE GENOMIC DNA]</scope>
    <source>
        <strain evidence="2 3">PCN9</strain>
    </source>
</reference>
<keyword evidence="3" id="KW-1185">Reference proteome</keyword>
<feature type="transmembrane region" description="Helical" evidence="1">
    <location>
        <begin position="6"/>
        <end position="29"/>
    </location>
</feature>
<protein>
    <submittedName>
        <fullName evidence="2">Uncharacterized protein</fullName>
    </submittedName>
</protein>
<keyword evidence="1" id="KW-0812">Transmembrane</keyword>
<evidence type="ECO:0000256" key="1">
    <source>
        <dbReference type="SAM" id="Phobius"/>
    </source>
</evidence>
<dbReference type="RefSeq" id="WP_159525113.1">
    <property type="nucleotide sequence ID" value="NZ_WUUU01000007.1"/>
</dbReference>
<evidence type="ECO:0000313" key="2">
    <source>
        <dbReference type="EMBL" id="MXR19525.1"/>
    </source>
</evidence>
<feature type="transmembrane region" description="Helical" evidence="1">
    <location>
        <begin position="64"/>
        <end position="86"/>
    </location>
</feature>
<organism evidence="2 3">
    <name type="scientific">Halobacterium bonnevillei</name>
    <dbReference type="NCBI Taxonomy" id="2692200"/>
    <lineage>
        <taxon>Archaea</taxon>
        <taxon>Methanobacteriati</taxon>
        <taxon>Methanobacteriota</taxon>
        <taxon>Stenosarchaea group</taxon>
        <taxon>Halobacteria</taxon>
        <taxon>Halobacteriales</taxon>
        <taxon>Halobacteriaceae</taxon>
        <taxon>Halobacterium</taxon>
    </lineage>
</organism>
<dbReference type="Proteomes" id="UP000471521">
    <property type="component" value="Unassembled WGS sequence"/>
</dbReference>
<evidence type="ECO:0000313" key="3">
    <source>
        <dbReference type="Proteomes" id="UP000471521"/>
    </source>
</evidence>
<proteinExistence type="predicted"/>
<name>A0A6B0SCQ3_9EURY</name>